<evidence type="ECO:0000259" key="1">
    <source>
        <dbReference type="Pfam" id="PF05732"/>
    </source>
</evidence>
<dbReference type="Pfam" id="PF05732">
    <property type="entry name" value="RepL"/>
    <property type="match status" value="1"/>
</dbReference>
<dbReference type="InterPro" id="IPR008813">
    <property type="entry name" value="Plasmid_replication_RepL"/>
</dbReference>
<dbReference type="SUPFAM" id="SSF46785">
    <property type="entry name" value="Winged helix' DNA-binding domain"/>
    <property type="match status" value="1"/>
</dbReference>
<name>A0AAN0W490_BACCE</name>
<dbReference type="Gene3D" id="1.10.10.10">
    <property type="entry name" value="Winged helix-like DNA-binding domain superfamily/Winged helix DNA-binding domain"/>
    <property type="match status" value="1"/>
</dbReference>
<sequence>MNNEEWKELQKRKMMYANVNPETGEIESLTIPHKPIKSNLGEGWVAMFQDALGWLADANLPNEQYRVAMKLISKLDYDNYLRVTQTDIANDLGMKQSNVAKAIKELLNIDFIRKGPKVGNANTYRLNPYYGHKGQAINKTKQEYKHLKRIK</sequence>
<gene>
    <name evidence="2" type="ORF">AK40_6319</name>
</gene>
<protein>
    <submittedName>
        <fullName evidence="2">Firmicute plasmid replication family protein</fullName>
    </submittedName>
</protein>
<geneLocation type="plasmid" evidence="2 3">
    <name>pBFI_7</name>
</geneLocation>
<reference evidence="2 3" key="1">
    <citation type="journal article" date="2015" name="Genome Announc.">
        <title>Complete genome sequences for 35 biothreat assay-relevant bacillus species.</title>
        <authorList>
            <person name="Johnson S.L."/>
            <person name="Daligault H.E."/>
            <person name="Davenport K.W."/>
            <person name="Jaissle J."/>
            <person name="Frey K.G."/>
            <person name="Ladner J.T."/>
            <person name="Broomall S.M."/>
            <person name="Bishop-Lilly K.A."/>
            <person name="Bruce D.C."/>
            <person name="Gibbons H.S."/>
            <person name="Coyne S.R."/>
            <person name="Lo C.C."/>
            <person name="Meincke L."/>
            <person name="Munk A.C."/>
            <person name="Koroleva G.I."/>
            <person name="Rosenzweig C.N."/>
            <person name="Palacios G.F."/>
            <person name="Redden C.L."/>
            <person name="Minogue T.D."/>
            <person name="Chain P.S."/>
        </authorList>
    </citation>
    <scope>NUCLEOTIDE SEQUENCE [LARGE SCALE GENOMIC DNA]</scope>
    <source>
        <strain evidence="2 3">03BB108</strain>
    </source>
</reference>
<dbReference type="InterPro" id="IPR036390">
    <property type="entry name" value="WH_DNA-bd_sf"/>
</dbReference>
<dbReference type="Proteomes" id="UP000031861">
    <property type="component" value="Plasmid pBFI_7"/>
</dbReference>
<accession>A0AAN0W490</accession>
<evidence type="ECO:0000313" key="2">
    <source>
        <dbReference type="EMBL" id="AJI08306.1"/>
    </source>
</evidence>
<evidence type="ECO:0000313" key="3">
    <source>
        <dbReference type="Proteomes" id="UP000031861"/>
    </source>
</evidence>
<dbReference type="GO" id="GO:0006260">
    <property type="term" value="P:DNA replication"/>
    <property type="evidence" value="ECO:0007669"/>
    <property type="project" value="InterPro"/>
</dbReference>
<feature type="domain" description="Plasmid replication protein RepL" evidence="1">
    <location>
        <begin position="19"/>
        <end position="137"/>
    </location>
</feature>
<keyword evidence="2" id="KW-0614">Plasmid</keyword>
<dbReference type="InterPro" id="IPR036388">
    <property type="entry name" value="WH-like_DNA-bd_sf"/>
</dbReference>
<dbReference type="EMBL" id="CP009634">
    <property type="protein sequence ID" value="AJI08306.1"/>
    <property type="molecule type" value="Genomic_DNA"/>
</dbReference>
<dbReference type="GO" id="GO:0006276">
    <property type="term" value="P:plasmid maintenance"/>
    <property type="evidence" value="ECO:0007669"/>
    <property type="project" value="InterPro"/>
</dbReference>
<proteinExistence type="predicted"/>
<organism evidence="2 3">
    <name type="scientific">Bacillus cereus 03BB108</name>
    <dbReference type="NCBI Taxonomy" id="451709"/>
    <lineage>
        <taxon>Bacteria</taxon>
        <taxon>Bacillati</taxon>
        <taxon>Bacillota</taxon>
        <taxon>Bacilli</taxon>
        <taxon>Bacillales</taxon>
        <taxon>Bacillaceae</taxon>
        <taxon>Bacillus</taxon>
        <taxon>Bacillus cereus group</taxon>
    </lineage>
</organism>
<dbReference type="AlphaFoldDB" id="A0AAN0W490"/>